<organism evidence="1 2">
    <name type="scientific">Paenibacillus methanolicus</name>
    <dbReference type="NCBI Taxonomy" id="582686"/>
    <lineage>
        <taxon>Bacteria</taxon>
        <taxon>Bacillati</taxon>
        <taxon>Bacillota</taxon>
        <taxon>Bacilli</taxon>
        <taxon>Bacillales</taxon>
        <taxon>Paenibacillaceae</taxon>
        <taxon>Paenibacillus</taxon>
    </lineage>
</organism>
<dbReference type="Proteomes" id="UP000323257">
    <property type="component" value="Unassembled WGS sequence"/>
</dbReference>
<sequence>MREEGRADGRADVRERNSRLGALLAAGHEAERNSGLFCPRHTFAMFALACIGDDVGVEQRHNGAGISRLTGTSDCVTTAMRF</sequence>
<comment type="caution">
    <text evidence="1">The sequence shown here is derived from an EMBL/GenBank/DDBJ whole genome shotgun (WGS) entry which is preliminary data.</text>
</comment>
<gene>
    <name evidence="1" type="ORF">BCM02_11927</name>
</gene>
<evidence type="ECO:0000313" key="1">
    <source>
        <dbReference type="EMBL" id="TYP68343.1"/>
    </source>
</evidence>
<name>A0A5S5BRY8_9BACL</name>
<dbReference type="EMBL" id="VNHS01000019">
    <property type="protein sequence ID" value="TYP68343.1"/>
    <property type="molecule type" value="Genomic_DNA"/>
</dbReference>
<proteinExistence type="predicted"/>
<accession>A0A5S5BRY8</accession>
<keyword evidence="2" id="KW-1185">Reference proteome</keyword>
<dbReference type="AlphaFoldDB" id="A0A5S5BRY8"/>
<reference evidence="1 2" key="1">
    <citation type="submission" date="2019-07" db="EMBL/GenBank/DDBJ databases">
        <title>Genomic Encyclopedia of Type Strains, Phase III (KMG-III): the genomes of soil and plant-associated and newly described type strains.</title>
        <authorList>
            <person name="Whitman W."/>
        </authorList>
    </citation>
    <scope>NUCLEOTIDE SEQUENCE [LARGE SCALE GENOMIC DNA]</scope>
    <source>
        <strain evidence="1 2">BL24</strain>
    </source>
</reference>
<protein>
    <submittedName>
        <fullName evidence="1">Uncharacterized protein</fullName>
    </submittedName>
</protein>
<evidence type="ECO:0000313" key="2">
    <source>
        <dbReference type="Proteomes" id="UP000323257"/>
    </source>
</evidence>